<name>A0AAV4J229_9GAST</name>
<proteinExistence type="predicted"/>
<gene>
    <name evidence="1" type="ORF">ElyMa_003194100</name>
</gene>
<protein>
    <recommendedName>
        <fullName evidence="3">Reverse transcriptase domain-containing protein</fullName>
    </recommendedName>
</protein>
<evidence type="ECO:0000313" key="2">
    <source>
        <dbReference type="Proteomes" id="UP000762676"/>
    </source>
</evidence>
<dbReference type="EMBL" id="BMAT01006594">
    <property type="protein sequence ID" value="GFS15698.1"/>
    <property type="molecule type" value="Genomic_DNA"/>
</dbReference>
<sequence length="88" mass="9912">MKRTTLDTLHDHHTSISIGGRPVYNFRFADDIDLIGCSNNELLENDILDTSASAYGSEDSTKSRNALIPFRKLGFVTQRSCIVTEQRH</sequence>
<accession>A0AAV4J229</accession>
<reference evidence="1 2" key="1">
    <citation type="journal article" date="2021" name="Elife">
        <title>Chloroplast acquisition without the gene transfer in kleptoplastic sea slugs, Plakobranchus ocellatus.</title>
        <authorList>
            <person name="Maeda T."/>
            <person name="Takahashi S."/>
            <person name="Yoshida T."/>
            <person name="Shimamura S."/>
            <person name="Takaki Y."/>
            <person name="Nagai Y."/>
            <person name="Toyoda A."/>
            <person name="Suzuki Y."/>
            <person name="Arimoto A."/>
            <person name="Ishii H."/>
            <person name="Satoh N."/>
            <person name="Nishiyama T."/>
            <person name="Hasebe M."/>
            <person name="Maruyama T."/>
            <person name="Minagawa J."/>
            <person name="Obokata J."/>
            <person name="Shigenobu S."/>
        </authorList>
    </citation>
    <scope>NUCLEOTIDE SEQUENCE [LARGE SCALE GENOMIC DNA]</scope>
</reference>
<evidence type="ECO:0000313" key="1">
    <source>
        <dbReference type="EMBL" id="GFS15698.1"/>
    </source>
</evidence>
<organism evidence="1 2">
    <name type="scientific">Elysia marginata</name>
    <dbReference type="NCBI Taxonomy" id="1093978"/>
    <lineage>
        <taxon>Eukaryota</taxon>
        <taxon>Metazoa</taxon>
        <taxon>Spiralia</taxon>
        <taxon>Lophotrochozoa</taxon>
        <taxon>Mollusca</taxon>
        <taxon>Gastropoda</taxon>
        <taxon>Heterobranchia</taxon>
        <taxon>Euthyneura</taxon>
        <taxon>Panpulmonata</taxon>
        <taxon>Sacoglossa</taxon>
        <taxon>Placobranchoidea</taxon>
        <taxon>Plakobranchidae</taxon>
        <taxon>Elysia</taxon>
    </lineage>
</organism>
<dbReference type="AlphaFoldDB" id="A0AAV4J229"/>
<evidence type="ECO:0008006" key="3">
    <source>
        <dbReference type="Google" id="ProtNLM"/>
    </source>
</evidence>
<keyword evidence="2" id="KW-1185">Reference proteome</keyword>
<comment type="caution">
    <text evidence="1">The sequence shown here is derived from an EMBL/GenBank/DDBJ whole genome shotgun (WGS) entry which is preliminary data.</text>
</comment>
<dbReference type="Proteomes" id="UP000762676">
    <property type="component" value="Unassembled WGS sequence"/>
</dbReference>